<proteinExistence type="predicted"/>
<name>A0A1I9S7U2_9CAUD</name>
<dbReference type="Proteomes" id="UP000226094">
    <property type="component" value="Segment"/>
</dbReference>
<protein>
    <submittedName>
        <fullName evidence="1">Uncharacterized protein</fullName>
    </submittedName>
</protein>
<sequence length="106" mass="11053">MSSTLEIVGMIAGSGVVGGIVTKVADRKLTKSSANKIDVDAAKVIAETAVTLVGPLKAEIETLAGRVDTLETNQDVLVVHIKDMHQWGDEVAPGVPRPAIPSIINI</sequence>
<reference evidence="1 2" key="1">
    <citation type="submission" date="2016-08" db="EMBL/GenBank/DDBJ databases">
        <authorList>
            <person name="Hancock A.M."/>
            <person name="Richers M.J."/>
            <person name="Aulds L.B."/>
            <person name="Broadway M.L."/>
            <person name="Bryant E.N."/>
            <person name="Carroll B.M."/>
            <person name="Cheathem S.K."/>
            <person name="Crawford M.B."/>
            <person name="Dicus A.P."/>
            <person name="Gates S.D."/>
            <person name="Hawkins J.N."/>
            <person name="Jeansonne R.S."/>
            <person name="Jester R.T."/>
            <person name="Kim M.J."/>
            <person name="Lambert S.B."/>
            <person name="May H.R."/>
            <person name="Nguyen A.V."/>
            <person name="Patel A.S."/>
            <person name="Pham P."/>
            <person name="Robinson K.L."/>
            <person name="Sharma S."/>
            <person name="Shrestha S."/>
            <person name="Skains R.G."/>
            <person name="Johnson L."/>
            <person name="Duong Q.-N."/>
            <person name="Jeanfreau V.G."/>
            <person name="Alonzo F.L."/>
            <person name="Wiedemeier A.M.D."/>
            <person name="Gissendanner C.R."/>
            <person name="Findley A.M."/>
            <person name="Bollivar D."/>
            <person name="Garlena R.A."/>
            <person name="Russell D.A."/>
            <person name="Pope W.H."/>
            <person name="Jacobs-Sera D."/>
            <person name="Hendrix R.W."/>
            <person name="Hatfull G.F."/>
        </authorList>
    </citation>
    <scope>NUCLEOTIDE SEQUENCE [LARGE SCALE GENOMIC DNA]</scope>
</reference>
<organism evidence="1 2">
    <name type="scientific">Rhodococcus phage Partridge</name>
    <dbReference type="NCBI Taxonomy" id="1897441"/>
    <lineage>
        <taxon>Viruses</taxon>
        <taxon>Duplodnaviria</taxon>
        <taxon>Heunggongvirae</taxon>
        <taxon>Uroviricota</taxon>
        <taxon>Caudoviricetes</taxon>
        <taxon>Rerduovirus</taxon>
        <taxon>Rhodococcus virus Takoda</taxon>
    </lineage>
</organism>
<dbReference type="EMBL" id="KX712237">
    <property type="protein sequence ID" value="AOZ62848.1"/>
    <property type="molecule type" value="Genomic_DNA"/>
</dbReference>
<gene>
    <name evidence="1" type="ORF">SEA_PARTRIDGE_26</name>
</gene>
<evidence type="ECO:0000313" key="1">
    <source>
        <dbReference type="EMBL" id="AOZ62848.1"/>
    </source>
</evidence>
<evidence type="ECO:0000313" key="2">
    <source>
        <dbReference type="Proteomes" id="UP000226094"/>
    </source>
</evidence>
<accession>A0A1I9S7U2</accession>